<dbReference type="EMBL" id="CAXHTB010000001">
    <property type="protein sequence ID" value="CAL0299416.1"/>
    <property type="molecule type" value="Genomic_DNA"/>
</dbReference>
<evidence type="ECO:0000313" key="2">
    <source>
        <dbReference type="EMBL" id="CAL0299416.1"/>
    </source>
</evidence>
<reference evidence="2 3" key="1">
    <citation type="submission" date="2024-03" db="EMBL/GenBank/DDBJ databases">
        <authorList>
            <person name="Martinez-Hernandez J."/>
        </authorList>
    </citation>
    <scope>NUCLEOTIDE SEQUENCE [LARGE SCALE GENOMIC DNA]</scope>
</reference>
<keyword evidence="1" id="KW-0472">Membrane</keyword>
<sequence length="341" mass="37817">MELKTLTLPAPMTCTSGETKATTTNNYGGATTISTIQPEIIQTHILTRLDGPTLASVGTTSSELRALSSHNHLWDNACYSTWPSTNTPRVRHVISTFPNGSRSFFSDSYSTFSPSQNNFTSRINLDHMPDLISAVDIFHGQNLLFSKVVETETNTELFRFSPFRVDLVDKKDAVKIPVIKDTSHDFSEEMMLSWIIIDRVGRRAVNVSSKKAVSVQRNKISGEMEARFVTVVDGGEVGTASEVAVFNVVVTWGGVVGEEIQMKEVSLQIDDMEGMKLYGRDSLVIVKRALEGKRGKEKDKKVESYRKFVKEGQVKMEGRLDIVCVGLALLSFLCFLISSLC</sequence>
<accession>A0AAV1VR90</accession>
<evidence type="ECO:0000313" key="3">
    <source>
        <dbReference type="Proteomes" id="UP001497480"/>
    </source>
</evidence>
<evidence type="ECO:0000256" key="1">
    <source>
        <dbReference type="SAM" id="Phobius"/>
    </source>
</evidence>
<evidence type="ECO:0008006" key="4">
    <source>
        <dbReference type="Google" id="ProtNLM"/>
    </source>
</evidence>
<dbReference type="Gene3D" id="1.20.1280.50">
    <property type="match status" value="1"/>
</dbReference>
<keyword evidence="1" id="KW-0812">Transmembrane</keyword>
<dbReference type="PANTHER" id="PTHR33736">
    <property type="entry name" value="F-BOX PROTEIN-RELATED"/>
    <property type="match status" value="1"/>
</dbReference>
<dbReference type="AlphaFoldDB" id="A0AAV1VR90"/>
<feature type="transmembrane region" description="Helical" evidence="1">
    <location>
        <begin position="320"/>
        <end position="340"/>
    </location>
</feature>
<keyword evidence="3" id="KW-1185">Reference proteome</keyword>
<protein>
    <recommendedName>
        <fullName evidence="4">F-box protein</fullName>
    </recommendedName>
</protein>
<dbReference type="InterPro" id="IPR036047">
    <property type="entry name" value="F-box-like_dom_sf"/>
</dbReference>
<gene>
    <name evidence="2" type="ORF">LLUT_LOCUS476</name>
</gene>
<comment type="caution">
    <text evidence="2">The sequence shown here is derived from an EMBL/GenBank/DDBJ whole genome shotgun (WGS) entry which is preliminary data.</text>
</comment>
<dbReference type="SUPFAM" id="SSF81383">
    <property type="entry name" value="F-box domain"/>
    <property type="match status" value="1"/>
</dbReference>
<name>A0AAV1VR90_LUPLU</name>
<keyword evidence="1" id="KW-1133">Transmembrane helix</keyword>
<dbReference type="Proteomes" id="UP001497480">
    <property type="component" value="Unassembled WGS sequence"/>
</dbReference>
<dbReference type="InterPro" id="IPR045283">
    <property type="entry name" value="AT3G44326-like"/>
</dbReference>
<dbReference type="PANTHER" id="PTHR33736:SF13">
    <property type="entry name" value="OS11G0155100 PROTEIN"/>
    <property type="match status" value="1"/>
</dbReference>
<organism evidence="2 3">
    <name type="scientific">Lupinus luteus</name>
    <name type="common">European yellow lupine</name>
    <dbReference type="NCBI Taxonomy" id="3873"/>
    <lineage>
        <taxon>Eukaryota</taxon>
        <taxon>Viridiplantae</taxon>
        <taxon>Streptophyta</taxon>
        <taxon>Embryophyta</taxon>
        <taxon>Tracheophyta</taxon>
        <taxon>Spermatophyta</taxon>
        <taxon>Magnoliopsida</taxon>
        <taxon>eudicotyledons</taxon>
        <taxon>Gunneridae</taxon>
        <taxon>Pentapetalae</taxon>
        <taxon>rosids</taxon>
        <taxon>fabids</taxon>
        <taxon>Fabales</taxon>
        <taxon>Fabaceae</taxon>
        <taxon>Papilionoideae</taxon>
        <taxon>50 kb inversion clade</taxon>
        <taxon>genistoids sensu lato</taxon>
        <taxon>core genistoids</taxon>
        <taxon>Genisteae</taxon>
        <taxon>Lupinus</taxon>
    </lineage>
</organism>
<proteinExistence type="predicted"/>